<dbReference type="PROSITE" id="PS50005">
    <property type="entry name" value="TPR"/>
    <property type="match status" value="5"/>
</dbReference>
<dbReference type="SUPFAM" id="SSF48452">
    <property type="entry name" value="TPR-like"/>
    <property type="match status" value="1"/>
</dbReference>
<keyword evidence="3" id="KW-0143">Chaperone</keyword>
<dbReference type="PROSITE" id="PS50293">
    <property type="entry name" value="TPR_REGION"/>
    <property type="match status" value="1"/>
</dbReference>
<dbReference type="Gene3D" id="1.10.287.110">
    <property type="entry name" value="DnaJ domain"/>
    <property type="match status" value="1"/>
</dbReference>
<evidence type="ECO:0000256" key="3">
    <source>
        <dbReference type="ARBA" id="ARBA00023186"/>
    </source>
</evidence>
<dbReference type="PROSITE" id="PS50076">
    <property type="entry name" value="DNAJ_2"/>
    <property type="match status" value="1"/>
</dbReference>
<dbReference type="SMART" id="SM00028">
    <property type="entry name" value="TPR"/>
    <property type="match status" value="7"/>
</dbReference>
<dbReference type="RefSeq" id="XP_033593123.1">
    <property type="nucleotide sequence ID" value="XM_033737891.1"/>
</dbReference>
<dbReference type="FunFam" id="1.25.40.10:FF:000097">
    <property type="entry name" value="DnaJ homolog subfamily C member 7 homolog"/>
    <property type="match status" value="1"/>
</dbReference>
<dbReference type="AlphaFoldDB" id="A0A6A6Q3G8"/>
<feature type="compositionally biased region" description="Basic and acidic residues" evidence="5">
    <location>
        <begin position="13"/>
        <end position="30"/>
    </location>
</feature>
<dbReference type="InterPro" id="IPR052758">
    <property type="entry name" value="SRC_co-chaperone"/>
</dbReference>
<dbReference type="OrthoDB" id="10250354at2759"/>
<name>A0A6A6Q3G8_9PEZI</name>
<feature type="repeat" description="TPR" evidence="4">
    <location>
        <begin position="183"/>
        <end position="216"/>
    </location>
</feature>
<reference evidence="7" key="1">
    <citation type="journal article" date="2020" name="Stud. Mycol.">
        <title>101 Dothideomycetes genomes: a test case for predicting lifestyles and emergence of pathogens.</title>
        <authorList>
            <person name="Haridas S."/>
            <person name="Albert R."/>
            <person name="Binder M."/>
            <person name="Bloem J."/>
            <person name="Labutti K."/>
            <person name="Salamov A."/>
            <person name="Andreopoulos B."/>
            <person name="Baker S."/>
            <person name="Barry K."/>
            <person name="Bills G."/>
            <person name="Bluhm B."/>
            <person name="Cannon C."/>
            <person name="Castanera R."/>
            <person name="Culley D."/>
            <person name="Daum C."/>
            <person name="Ezra D."/>
            <person name="Gonzalez J."/>
            <person name="Henrissat B."/>
            <person name="Kuo A."/>
            <person name="Liang C."/>
            <person name="Lipzen A."/>
            <person name="Lutzoni F."/>
            <person name="Magnuson J."/>
            <person name="Mondo S."/>
            <person name="Nolan M."/>
            <person name="Ohm R."/>
            <person name="Pangilinan J."/>
            <person name="Park H.-J."/>
            <person name="Ramirez L."/>
            <person name="Alfaro M."/>
            <person name="Sun H."/>
            <person name="Tritt A."/>
            <person name="Yoshinaga Y."/>
            <person name="Zwiers L.-H."/>
            <person name="Turgeon B."/>
            <person name="Goodwin S."/>
            <person name="Spatafora J."/>
            <person name="Crous P."/>
            <person name="Grigoriev I."/>
        </authorList>
    </citation>
    <scope>NUCLEOTIDE SEQUENCE</scope>
    <source>
        <strain evidence="7">CBS 113389</strain>
    </source>
</reference>
<dbReference type="EMBL" id="MU001632">
    <property type="protein sequence ID" value="KAF2486554.1"/>
    <property type="molecule type" value="Genomic_DNA"/>
</dbReference>
<protein>
    <recommendedName>
        <fullName evidence="6">J domain-containing protein</fullName>
    </recommendedName>
</protein>
<feature type="region of interest" description="Disordered" evidence="5">
    <location>
        <begin position="1"/>
        <end position="181"/>
    </location>
</feature>
<dbReference type="PANTHER" id="PTHR44200">
    <property type="entry name" value="DNAJ HOMOLOG SUBFAMILY C MEMBER 7"/>
    <property type="match status" value="1"/>
</dbReference>
<evidence type="ECO:0000259" key="6">
    <source>
        <dbReference type="PROSITE" id="PS50076"/>
    </source>
</evidence>
<keyword evidence="8" id="KW-1185">Reference proteome</keyword>
<dbReference type="InterPro" id="IPR019734">
    <property type="entry name" value="TPR_rpt"/>
</dbReference>
<dbReference type="Gene3D" id="1.25.40.10">
    <property type="entry name" value="Tetratricopeptide repeat domain"/>
    <property type="match status" value="1"/>
</dbReference>
<feature type="repeat" description="TPR" evidence="4">
    <location>
        <begin position="414"/>
        <end position="447"/>
    </location>
</feature>
<proteinExistence type="predicted"/>
<dbReference type="CDD" id="cd06257">
    <property type="entry name" value="DnaJ"/>
    <property type="match status" value="1"/>
</dbReference>
<evidence type="ECO:0000256" key="1">
    <source>
        <dbReference type="ARBA" id="ARBA00022737"/>
    </source>
</evidence>
<dbReference type="PANTHER" id="PTHR44200:SF1">
    <property type="entry name" value="DNAJ HOMOLOG SUBFAMILY C MEMBER 7"/>
    <property type="match status" value="1"/>
</dbReference>
<dbReference type="SUPFAM" id="SSF46565">
    <property type="entry name" value="Chaperone J-domain"/>
    <property type="match status" value="1"/>
</dbReference>
<dbReference type="PRINTS" id="PR00625">
    <property type="entry name" value="JDOMAIN"/>
</dbReference>
<feature type="compositionally biased region" description="Basic residues" evidence="5">
    <location>
        <begin position="70"/>
        <end position="80"/>
    </location>
</feature>
<dbReference type="Pfam" id="PF14559">
    <property type="entry name" value="TPR_19"/>
    <property type="match status" value="1"/>
</dbReference>
<dbReference type="Pfam" id="PF00226">
    <property type="entry name" value="DnaJ"/>
    <property type="match status" value="1"/>
</dbReference>
<feature type="repeat" description="TPR" evidence="4">
    <location>
        <begin position="368"/>
        <end position="401"/>
    </location>
</feature>
<dbReference type="InterPro" id="IPR018253">
    <property type="entry name" value="DnaJ_domain_CS"/>
</dbReference>
<gene>
    <name evidence="7" type="ORF">BDY17DRAFT_331933</name>
</gene>
<dbReference type="InterPro" id="IPR036869">
    <property type="entry name" value="J_dom_sf"/>
</dbReference>
<dbReference type="PROSITE" id="PS00636">
    <property type="entry name" value="DNAJ_1"/>
    <property type="match status" value="1"/>
</dbReference>
<feature type="repeat" description="TPR" evidence="4">
    <location>
        <begin position="217"/>
        <end position="250"/>
    </location>
</feature>
<keyword evidence="1" id="KW-0677">Repeat</keyword>
<dbReference type="GeneID" id="54478893"/>
<feature type="repeat" description="TPR" evidence="4">
    <location>
        <begin position="452"/>
        <end position="485"/>
    </location>
</feature>
<accession>A0A6A6Q3G8</accession>
<dbReference type="InterPro" id="IPR011990">
    <property type="entry name" value="TPR-like_helical_dom_sf"/>
</dbReference>
<keyword evidence="2 4" id="KW-0802">TPR repeat</keyword>
<evidence type="ECO:0000313" key="8">
    <source>
        <dbReference type="Proteomes" id="UP000799767"/>
    </source>
</evidence>
<dbReference type="Pfam" id="PF07719">
    <property type="entry name" value="TPR_2"/>
    <property type="match status" value="1"/>
</dbReference>
<sequence>MPSWFGKKSSSSIDKRLDTPPRSPTKEKHGLPFSSPPTSPSGKGKGYFVREQEGTRSNLSGKGKDSSRRPTTRRRSRTRTSHSQEHPLNLPPEQRDLQRVRAAFAAGMMDGESSPVEQNGDVHAGEGMESTPVPEEKEQQQQQEQEQEPTAVNGDGEQSTAPTPPLHRTPTTQSEAPKEVVDPEACKAAGNKFYKAAQYKQAIEEYTKAIEASPSTSTYLSNRAAAYMAANRYAEALEDCKSADELEPNNTKVLHRLAKVYTALGRPQEALDVYGRIDPPATAKDKAPALNMAHHISQAQDSLQSSTSGSMVLHAIDQAEKGLGYAVTPPRKWRLMRGEAYLKMGSVNSLGDAQNIAMSLLRNNSADPEALVLRGRALYAQGDNEKAITHFRKALECDPDFKDAVKYLRMVQKLDRMKEQGNDHFKHARYQPAVEIYTSALEVDPLNKGTNSKILNNRAMCHTRLKQYDQAIKDCDQAIQLDPSYTKARKTRAKALGESGDWEEAVRALKAIQEQSPEEPGIAKEIRNAELEVKKSKRKDYYKILDIEKHASDHEIKRAYRKLAVKHHPDKNPDDPEAEGRFKDLQEAHETLSDPEKRERYDSGADLMDPMEGFGGGGFGHGFGGGGFGGGGGVQIDPEMLFNMMGGGGGGRGGGGGGFPFG</sequence>
<dbReference type="InterPro" id="IPR001623">
    <property type="entry name" value="DnaJ_domain"/>
</dbReference>
<dbReference type="SMART" id="SM00271">
    <property type="entry name" value="DnaJ"/>
    <property type="match status" value="1"/>
</dbReference>
<organism evidence="7 8">
    <name type="scientific">Neohortaea acidophila</name>
    <dbReference type="NCBI Taxonomy" id="245834"/>
    <lineage>
        <taxon>Eukaryota</taxon>
        <taxon>Fungi</taxon>
        <taxon>Dikarya</taxon>
        <taxon>Ascomycota</taxon>
        <taxon>Pezizomycotina</taxon>
        <taxon>Dothideomycetes</taxon>
        <taxon>Dothideomycetidae</taxon>
        <taxon>Mycosphaerellales</taxon>
        <taxon>Teratosphaeriaceae</taxon>
        <taxon>Neohortaea</taxon>
    </lineage>
</organism>
<dbReference type="InterPro" id="IPR013105">
    <property type="entry name" value="TPR_2"/>
</dbReference>
<dbReference type="Pfam" id="PF00515">
    <property type="entry name" value="TPR_1"/>
    <property type="match status" value="1"/>
</dbReference>
<dbReference type="Proteomes" id="UP000799767">
    <property type="component" value="Unassembled WGS sequence"/>
</dbReference>
<evidence type="ECO:0000256" key="2">
    <source>
        <dbReference type="ARBA" id="ARBA00022803"/>
    </source>
</evidence>
<evidence type="ECO:0000313" key="7">
    <source>
        <dbReference type="EMBL" id="KAF2486554.1"/>
    </source>
</evidence>
<evidence type="ECO:0000256" key="5">
    <source>
        <dbReference type="SAM" id="MobiDB-lite"/>
    </source>
</evidence>
<feature type="domain" description="J" evidence="6">
    <location>
        <begin position="540"/>
        <end position="605"/>
    </location>
</feature>
<evidence type="ECO:0000256" key="4">
    <source>
        <dbReference type="PROSITE-ProRule" id="PRU00339"/>
    </source>
</evidence>